<comment type="caution">
    <text evidence="6">The sequence shown here is derived from an EMBL/GenBank/DDBJ whole genome shotgun (WGS) entry which is preliminary data.</text>
</comment>
<gene>
    <name evidence="6" type="ORF">P5673_016203</name>
</gene>
<evidence type="ECO:0000256" key="2">
    <source>
        <dbReference type="ARBA" id="ARBA00008307"/>
    </source>
</evidence>
<reference evidence="6" key="1">
    <citation type="journal article" date="2023" name="G3 (Bethesda)">
        <title>Whole genome assembly and annotation of the endangered Caribbean coral Acropora cervicornis.</title>
        <authorList>
            <person name="Selwyn J.D."/>
            <person name="Vollmer S.V."/>
        </authorList>
    </citation>
    <scope>NUCLEOTIDE SEQUENCE</scope>
    <source>
        <strain evidence="6">K2</strain>
    </source>
</reference>
<evidence type="ECO:0000256" key="1">
    <source>
        <dbReference type="ARBA" id="ARBA00001946"/>
    </source>
</evidence>
<keyword evidence="4" id="KW-0067">ATP-binding</keyword>
<name>A0AAD9QGX2_ACRCE</name>
<dbReference type="GO" id="GO:0005524">
    <property type="term" value="F:ATP binding"/>
    <property type="evidence" value="ECO:0007669"/>
    <property type="project" value="UniProtKB-KW"/>
</dbReference>
<dbReference type="Gene3D" id="1.10.1410.40">
    <property type="match status" value="1"/>
</dbReference>
<dbReference type="Gene3D" id="3.30.460.90">
    <property type="match status" value="1"/>
</dbReference>
<comment type="cofactor">
    <cofactor evidence="1">
        <name>Mg(2+)</name>
        <dbReference type="ChEBI" id="CHEBI:18420"/>
    </cofactor>
</comment>
<dbReference type="Pfam" id="PF03281">
    <property type="entry name" value="Mab-21"/>
    <property type="match status" value="1"/>
</dbReference>
<evidence type="ECO:0000259" key="5">
    <source>
        <dbReference type="Pfam" id="PF03281"/>
    </source>
</evidence>
<organism evidence="6 7">
    <name type="scientific">Acropora cervicornis</name>
    <name type="common">Staghorn coral</name>
    <dbReference type="NCBI Taxonomy" id="6130"/>
    <lineage>
        <taxon>Eukaryota</taxon>
        <taxon>Metazoa</taxon>
        <taxon>Cnidaria</taxon>
        <taxon>Anthozoa</taxon>
        <taxon>Hexacorallia</taxon>
        <taxon>Scleractinia</taxon>
        <taxon>Astrocoeniina</taxon>
        <taxon>Acroporidae</taxon>
        <taxon>Acropora</taxon>
    </lineage>
</organism>
<dbReference type="SMART" id="SM01265">
    <property type="entry name" value="Mab-21"/>
    <property type="match status" value="1"/>
</dbReference>
<feature type="domain" description="Mab-21-like nucleotidyltransferase" evidence="5">
    <location>
        <begin position="58"/>
        <end position="268"/>
    </location>
</feature>
<evidence type="ECO:0000256" key="4">
    <source>
        <dbReference type="ARBA" id="ARBA00022840"/>
    </source>
</evidence>
<keyword evidence="3" id="KW-0547">Nucleotide-binding</keyword>
<evidence type="ECO:0000313" key="7">
    <source>
        <dbReference type="Proteomes" id="UP001249851"/>
    </source>
</evidence>
<proteinExistence type="inferred from homology"/>
<comment type="similarity">
    <text evidence="2">Belongs to the mab-21 family.</text>
</comment>
<sequence>MALNECIRYLDDNHAKLSYTQDILDVQVAIEQAVEALLAKVASSDGRFESKLEQAGSFYDGTKIMKCDEFDFMVNLVRISEFCDLVYLDVGNRLVLVRIASSTDESNLLHSWSEFLEKMPDVTDAITGASSKDTPIFCLNGSKLKHKFYSLLREAFKSVTWPTDLKLVSSTGLTYDKLGLSGMAQAAASEQLDFLWKGRLKVSVDLALAIECKGWPLLTGMFESEIGDRHPSFSIKNEIKASGFHVVPKLGPCWYISWSRAEMVLLKHIFQQNDEAAVSYRVAKLIKRTHFVREGSVSETIKICDSLTLKHLLMVLWVSSANDFSTKGCAEILLGVFKLLLDGLKSEYCTNFFSNFSTVKPDEFLQTLAQVLEKCINQLQEIQYAEKSQVSRRCEEFLNDKIHVPFPSPPRKHRSYKVLTGNETGSILRTKKL</sequence>
<dbReference type="AlphaFoldDB" id="A0AAD9QGX2"/>
<evidence type="ECO:0000256" key="3">
    <source>
        <dbReference type="ARBA" id="ARBA00022741"/>
    </source>
</evidence>
<dbReference type="InterPro" id="IPR024810">
    <property type="entry name" value="MAB21L/cGLR"/>
</dbReference>
<dbReference type="PANTHER" id="PTHR10656">
    <property type="entry name" value="CELL FATE DETERMINING PROTEIN MAB21-RELATED"/>
    <property type="match status" value="1"/>
</dbReference>
<dbReference type="InterPro" id="IPR046903">
    <property type="entry name" value="Mab-21-like_nuc_Trfase"/>
</dbReference>
<accession>A0AAD9QGX2</accession>
<reference evidence="6" key="2">
    <citation type="journal article" date="2023" name="Science">
        <title>Genomic signatures of disease resistance in endangered staghorn corals.</title>
        <authorList>
            <person name="Vollmer S.V."/>
            <person name="Selwyn J.D."/>
            <person name="Despard B.A."/>
            <person name="Roesel C.L."/>
        </authorList>
    </citation>
    <scope>NUCLEOTIDE SEQUENCE</scope>
    <source>
        <strain evidence="6">K2</strain>
    </source>
</reference>
<dbReference type="Proteomes" id="UP001249851">
    <property type="component" value="Unassembled WGS sequence"/>
</dbReference>
<protein>
    <recommendedName>
        <fullName evidence="5">Mab-21-like nucleotidyltransferase domain-containing protein</fullName>
    </recommendedName>
</protein>
<dbReference type="PANTHER" id="PTHR10656:SF42">
    <property type="entry name" value="CYCLIC GMP-AMP SYNTHASE-LIKE PROTEIN-RELATED"/>
    <property type="match status" value="1"/>
</dbReference>
<keyword evidence="7" id="KW-1185">Reference proteome</keyword>
<evidence type="ECO:0000313" key="6">
    <source>
        <dbReference type="EMBL" id="KAK2561068.1"/>
    </source>
</evidence>
<dbReference type="EMBL" id="JARQWQ010000034">
    <property type="protein sequence ID" value="KAK2561068.1"/>
    <property type="molecule type" value="Genomic_DNA"/>
</dbReference>